<accession>A0AAW2A1R4</accession>
<dbReference type="Gene3D" id="3.30.250.20">
    <property type="entry name" value="L1 transposable element, C-terminal domain"/>
    <property type="match status" value="1"/>
</dbReference>
<dbReference type="InterPro" id="IPR042566">
    <property type="entry name" value="L1_C"/>
</dbReference>
<organism evidence="1 2">
    <name type="scientific">Culter alburnus</name>
    <name type="common">Topmouth culter</name>
    <dbReference type="NCBI Taxonomy" id="194366"/>
    <lineage>
        <taxon>Eukaryota</taxon>
        <taxon>Metazoa</taxon>
        <taxon>Chordata</taxon>
        <taxon>Craniata</taxon>
        <taxon>Vertebrata</taxon>
        <taxon>Euteleostomi</taxon>
        <taxon>Actinopterygii</taxon>
        <taxon>Neopterygii</taxon>
        <taxon>Teleostei</taxon>
        <taxon>Ostariophysi</taxon>
        <taxon>Cypriniformes</taxon>
        <taxon>Xenocyprididae</taxon>
        <taxon>Xenocypridinae</taxon>
        <taxon>Culter</taxon>
    </lineage>
</organism>
<evidence type="ECO:0000313" key="2">
    <source>
        <dbReference type="Proteomes" id="UP001479290"/>
    </source>
</evidence>
<reference evidence="1 2" key="1">
    <citation type="submission" date="2024-05" db="EMBL/GenBank/DDBJ databases">
        <title>A high-quality chromosomal-level genome assembly of Topmouth culter (Culter alburnus).</title>
        <authorList>
            <person name="Zhao H."/>
        </authorList>
    </citation>
    <scope>NUCLEOTIDE SEQUENCE [LARGE SCALE GENOMIC DNA]</scope>
    <source>
        <strain evidence="1">CATC2023</strain>
        <tissue evidence="1">Muscle</tissue>
    </source>
</reference>
<dbReference type="Proteomes" id="UP001479290">
    <property type="component" value="Unassembled WGS sequence"/>
</dbReference>
<sequence>DNRILRFSRQQRELLFRGHRVFFHEDFSAELGKKRAAFKDVKSRLYEKGV</sequence>
<dbReference type="AlphaFoldDB" id="A0AAW2A1R4"/>
<feature type="non-terminal residue" evidence="1">
    <location>
        <position position="1"/>
    </location>
</feature>
<dbReference type="EMBL" id="JAWDJR010000010">
    <property type="protein sequence ID" value="KAK9967033.1"/>
    <property type="molecule type" value="Genomic_DNA"/>
</dbReference>
<name>A0AAW2A1R4_CULAL</name>
<gene>
    <name evidence="1" type="ORF">ABG768_001453</name>
</gene>
<comment type="caution">
    <text evidence="1">The sequence shown here is derived from an EMBL/GenBank/DDBJ whole genome shotgun (WGS) entry which is preliminary data.</text>
</comment>
<proteinExistence type="predicted"/>
<keyword evidence="2" id="KW-1185">Reference proteome</keyword>
<evidence type="ECO:0000313" key="1">
    <source>
        <dbReference type="EMBL" id="KAK9967033.1"/>
    </source>
</evidence>
<protein>
    <submittedName>
        <fullName evidence="1">Uncharacterized protein</fullName>
    </submittedName>
</protein>